<gene>
    <name evidence="3" type="ORF">N4T19_21050</name>
</gene>
<organism evidence="3 4">
    <name type="scientific">Comamonas squillarum</name>
    <dbReference type="NCBI Taxonomy" id="2977320"/>
    <lineage>
        <taxon>Bacteria</taxon>
        <taxon>Pseudomonadati</taxon>
        <taxon>Pseudomonadota</taxon>
        <taxon>Betaproteobacteria</taxon>
        <taxon>Burkholderiales</taxon>
        <taxon>Comamonadaceae</taxon>
        <taxon>Comamonas</taxon>
    </lineage>
</organism>
<keyword evidence="2" id="KW-0732">Signal</keyword>
<sequence>MRQQMLTLAAALAMAVPGLSSAAFVSGPVNYNFSSIYSGTSENLTYDADGALYSDEPVLLICIDHSTQPPFANAATPVPQAQFDTEAGASAIKGASGAAGEAAIYWLLDQYYLSYYKNGSVEQRRALQYALWELGNDYDGSAASINISAGASRPASENVIEYGGSDQAAFVSAYNSLYDAMKASLPTLRTSYRSGTYTMDLFRNRDPAYQHMVALIERAPPNTVPIAEPTITGTSQVGSTVTGSYTYADNNNDVENPSGTTYQFVTSASPSISSSSDGTVVASGTTGGASQTPTYTLQPADQDKNIFFCVRPDAQTGATPGLEVCTTALGPVTELPPNVVPTAVPSITGTPQVGSTVTGSYTYADNNSDVENPSGTTYQFVTSPNPSISSSSDGTVVASGTTGGAGQTPTYTLQAADLNQYVFFCVKPAAQTGASPGLEVCTSPVGPVTTRVVQQAPTPVPGLGPWALMGLTPLIALLGIRRQRKHIG</sequence>
<evidence type="ECO:0000256" key="1">
    <source>
        <dbReference type="SAM" id="MobiDB-lite"/>
    </source>
</evidence>
<accession>A0ABY5ZVX8</accession>
<feature type="compositionally biased region" description="Low complexity" evidence="1">
    <location>
        <begin position="273"/>
        <end position="290"/>
    </location>
</feature>
<evidence type="ECO:0000313" key="4">
    <source>
        <dbReference type="Proteomes" id="UP001058290"/>
    </source>
</evidence>
<keyword evidence="4" id="KW-1185">Reference proteome</keyword>
<dbReference type="RefSeq" id="WP_260718935.1">
    <property type="nucleotide sequence ID" value="NZ_CP104377.1"/>
</dbReference>
<name>A0ABY5ZVX8_9BURK</name>
<feature type="region of interest" description="Disordered" evidence="1">
    <location>
        <begin position="273"/>
        <end position="297"/>
    </location>
</feature>
<protein>
    <submittedName>
        <fullName evidence="3">IPTL-CTERM sorting domain-containing protein</fullName>
    </submittedName>
</protein>
<feature type="chain" id="PRO_5046565287" evidence="2">
    <location>
        <begin position="23"/>
        <end position="488"/>
    </location>
</feature>
<dbReference type="NCBIfam" id="TIGR04174">
    <property type="entry name" value="IPTL_CTERM"/>
    <property type="match status" value="1"/>
</dbReference>
<evidence type="ECO:0000256" key="2">
    <source>
        <dbReference type="SAM" id="SignalP"/>
    </source>
</evidence>
<reference evidence="3" key="1">
    <citation type="submission" date="2022-09" db="EMBL/GenBank/DDBJ databases">
        <title>Bacterial diversity in gut of crayfish and pufferfish.</title>
        <authorList>
            <person name="Huang Y."/>
        </authorList>
    </citation>
    <scope>NUCLEOTIDE SEQUENCE</scope>
    <source>
        <strain evidence="3">PR12</strain>
    </source>
</reference>
<dbReference type="InterPro" id="IPR026442">
    <property type="entry name" value="IPTL_CTERM"/>
</dbReference>
<proteinExistence type="predicted"/>
<dbReference type="EMBL" id="CP104377">
    <property type="protein sequence ID" value="UXC18145.1"/>
    <property type="molecule type" value="Genomic_DNA"/>
</dbReference>
<feature type="signal peptide" evidence="2">
    <location>
        <begin position="1"/>
        <end position="22"/>
    </location>
</feature>
<evidence type="ECO:0000313" key="3">
    <source>
        <dbReference type="EMBL" id="UXC18145.1"/>
    </source>
</evidence>
<dbReference type="Proteomes" id="UP001058290">
    <property type="component" value="Chromosome"/>
</dbReference>
<dbReference type="Gene3D" id="2.60.40.2700">
    <property type="match status" value="2"/>
</dbReference>